<feature type="coiled-coil region" evidence="7">
    <location>
        <begin position="102"/>
        <end position="136"/>
    </location>
</feature>
<feature type="region of interest" description="Disordered" evidence="8">
    <location>
        <begin position="412"/>
        <end position="575"/>
    </location>
</feature>
<comment type="caution">
    <text evidence="9">The sequence shown here is derived from an EMBL/GenBank/DDBJ whole genome shotgun (WGS) entry which is preliminary data.</text>
</comment>
<evidence type="ECO:0000256" key="5">
    <source>
        <dbReference type="ARBA" id="ARBA00023163"/>
    </source>
</evidence>
<name>A0A2P5HS32_DIAHE</name>
<gene>
    <name evidence="9" type="ORF">DHEL01_v208534</name>
</gene>
<keyword evidence="4" id="KW-0010">Activator</keyword>
<feature type="compositionally biased region" description="Pro residues" evidence="8">
    <location>
        <begin position="375"/>
        <end position="385"/>
    </location>
</feature>
<accession>A0A2P5HS32</accession>
<feature type="compositionally biased region" description="Low complexity" evidence="8">
    <location>
        <begin position="475"/>
        <end position="485"/>
    </location>
</feature>
<keyword evidence="6" id="KW-0539">Nucleus</keyword>
<evidence type="ECO:0000256" key="8">
    <source>
        <dbReference type="SAM" id="MobiDB-lite"/>
    </source>
</evidence>
<reference evidence="9" key="1">
    <citation type="submission" date="2017-09" db="EMBL/GenBank/DDBJ databases">
        <title>Polyketide synthases of a Diaporthe helianthi virulent isolate.</title>
        <authorList>
            <person name="Baroncelli R."/>
        </authorList>
    </citation>
    <scope>NUCLEOTIDE SEQUENCE [LARGE SCALE GENOMIC DNA]</scope>
    <source>
        <strain evidence="9">7/96</strain>
    </source>
</reference>
<feature type="compositionally biased region" description="Polar residues" evidence="8">
    <location>
        <begin position="45"/>
        <end position="63"/>
    </location>
</feature>
<dbReference type="GO" id="GO:0016592">
    <property type="term" value="C:mediator complex"/>
    <property type="evidence" value="ECO:0007669"/>
    <property type="project" value="InterPro"/>
</dbReference>
<feature type="region of interest" description="Disordered" evidence="8">
    <location>
        <begin position="261"/>
        <end position="286"/>
    </location>
</feature>
<feature type="compositionally biased region" description="Basic and acidic residues" evidence="8">
    <location>
        <begin position="520"/>
        <end position="532"/>
    </location>
</feature>
<feature type="region of interest" description="Disordered" evidence="8">
    <location>
        <begin position="327"/>
        <end position="390"/>
    </location>
</feature>
<protein>
    <submittedName>
        <fullName evidence="9">Uncharacterized protein</fullName>
    </submittedName>
</protein>
<keyword evidence="10" id="KW-1185">Reference proteome</keyword>
<dbReference type="InterPro" id="IPR011425">
    <property type="entry name" value="Med9"/>
</dbReference>
<dbReference type="EMBL" id="MAVT02000867">
    <property type="protein sequence ID" value="POS73074.1"/>
    <property type="molecule type" value="Genomic_DNA"/>
</dbReference>
<dbReference type="Proteomes" id="UP000094444">
    <property type="component" value="Unassembled WGS sequence"/>
</dbReference>
<dbReference type="InParanoid" id="A0A2P5HS32"/>
<dbReference type="GO" id="GO:0006357">
    <property type="term" value="P:regulation of transcription by RNA polymerase II"/>
    <property type="evidence" value="ECO:0007669"/>
    <property type="project" value="InterPro"/>
</dbReference>
<comment type="similarity">
    <text evidence="2">Belongs to the Mediator complex subunit 9 family.</text>
</comment>
<dbReference type="STRING" id="158607.A0A2P5HS32"/>
<evidence type="ECO:0000256" key="4">
    <source>
        <dbReference type="ARBA" id="ARBA00023159"/>
    </source>
</evidence>
<feature type="region of interest" description="Disordered" evidence="8">
    <location>
        <begin position="43"/>
        <end position="84"/>
    </location>
</feature>
<feature type="compositionally biased region" description="Acidic residues" evidence="8">
    <location>
        <begin position="562"/>
        <end position="575"/>
    </location>
</feature>
<proteinExistence type="inferred from homology"/>
<evidence type="ECO:0000313" key="9">
    <source>
        <dbReference type="EMBL" id="POS73074.1"/>
    </source>
</evidence>
<dbReference type="AlphaFoldDB" id="A0A2P5HS32"/>
<sequence length="575" mass="60697">MASSSLQPDANSQSLPGGLTPDSVDIPSELFTILSLLRYTDKNGAVTNGDTDPNKPASGSTPSGDADAPKTPAKTLSTKDLTAATDPLKHKIQRARAAVHTLPDITRTIAEQEVEIKEWQDKIESQRKVLQQLKEFGIQFSHGSTDVEMGGTGAQGGDSDLDAVSTYTSSTGGAHGFGPLASMSRDQLIVLEVGGDASGDAGDVGSTTMTLGGPLQTGIDTHGLETHTRTMSQERTEETFYGSLEAIPLRFPPGMGQLEATPDDDSLGHPDFYESTGINRDEQRLEASSSTDVLGEEAFPSHLIGARQAEGENTRGYFITANMADQEAPDETHEQTHEKHEAIAVASVPTVADETKKGDATDYDEVGEDTVTGTTPPPYHPPPANPTTISPAQATASEREQVELATKVSASDDYFEAESPPALAPHTPFSSRLRKAPSGSSARRQTRTRKDKSQVPNTTSPPTTRSSKRKKVAEAAEAAEAVEGAEVAEEAEAAATETDAPPRRKGPIKIILHFNRKSKANTDADVAPKPEAAEEGNTESTTACGEPSRRDGGSYDGAAEGPDADADADEEVVLL</sequence>
<keyword evidence="3" id="KW-0805">Transcription regulation</keyword>
<evidence type="ECO:0000256" key="3">
    <source>
        <dbReference type="ARBA" id="ARBA00023015"/>
    </source>
</evidence>
<evidence type="ECO:0000256" key="1">
    <source>
        <dbReference type="ARBA" id="ARBA00004123"/>
    </source>
</evidence>
<feature type="compositionally biased region" description="Polar residues" evidence="8">
    <location>
        <begin position="1"/>
        <end position="15"/>
    </location>
</feature>
<evidence type="ECO:0000256" key="6">
    <source>
        <dbReference type="ARBA" id="ARBA00023242"/>
    </source>
</evidence>
<dbReference type="OrthoDB" id="5414694at2759"/>
<evidence type="ECO:0000256" key="7">
    <source>
        <dbReference type="SAM" id="Coils"/>
    </source>
</evidence>
<keyword evidence="5" id="KW-0804">Transcription</keyword>
<evidence type="ECO:0000256" key="2">
    <source>
        <dbReference type="ARBA" id="ARBA00008089"/>
    </source>
</evidence>
<feature type="compositionally biased region" description="Basic and acidic residues" evidence="8">
    <location>
        <begin position="330"/>
        <end position="342"/>
    </location>
</feature>
<comment type="subcellular location">
    <subcellularLocation>
        <location evidence="1">Nucleus</location>
    </subcellularLocation>
</comment>
<feature type="region of interest" description="Disordered" evidence="8">
    <location>
        <begin position="1"/>
        <end position="24"/>
    </location>
</feature>
<dbReference type="Pfam" id="PF07544">
    <property type="entry name" value="Med9"/>
    <property type="match status" value="1"/>
</dbReference>
<organism evidence="9 10">
    <name type="scientific">Diaporthe helianthi</name>
    <dbReference type="NCBI Taxonomy" id="158607"/>
    <lineage>
        <taxon>Eukaryota</taxon>
        <taxon>Fungi</taxon>
        <taxon>Dikarya</taxon>
        <taxon>Ascomycota</taxon>
        <taxon>Pezizomycotina</taxon>
        <taxon>Sordariomycetes</taxon>
        <taxon>Sordariomycetidae</taxon>
        <taxon>Diaporthales</taxon>
        <taxon>Diaporthaceae</taxon>
        <taxon>Diaporthe</taxon>
    </lineage>
</organism>
<evidence type="ECO:0000313" key="10">
    <source>
        <dbReference type="Proteomes" id="UP000094444"/>
    </source>
</evidence>
<keyword evidence="7" id="KW-0175">Coiled coil</keyword>
<dbReference type="GO" id="GO:0003712">
    <property type="term" value="F:transcription coregulator activity"/>
    <property type="evidence" value="ECO:0007669"/>
    <property type="project" value="InterPro"/>
</dbReference>